<dbReference type="InterPro" id="IPR050211">
    <property type="entry name" value="FOX_domain-containing"/>
</dbReference>
<feature type="region of interest" description="Disordered" evidence="4">
    <location>
        <begin position="187"/>
        <end position="223"/>
    </location>
</feature>
<evidence type="ECO:0000256" key="1">
    <source>
        <dbReference type="ARBA" id="ARBA00023125"/>
    </source>
</evidence>
<dbReference type="GO" id="GO:0000978">
    <property type="term" value="F:RNA polymerase II cis-regulatory region sequence-specific DNA binding"/>
    <property type="evidence" value="ECO:0007669"/>
    <property type="project" value="TreeGrafter"/>
</dbReference>
<organism evidence="6 7">
    <name type="scientific">Acanthaster planci</name>
    <name type="common">Crown-of-thorns starfish</name>
    <dbReference type="NCBI Taxonomy" id="133434"/>
    <lineage>
        <taxon>Eukaryota</taxon>
        <taxon>Metazoa</taxon>
        <taxon>Echinodermata</taxon>
        <taxon>Eleutherozoa</taxon>
        <taxon>Asterozoa</taxon>
        <taxon>Asteroidea</taxon>
        <taxon>Valvatacea</taxon>
        <taxon>Valvatida</taxon>
        <taxon>Acanthasteridae</taxon>
        <taxon>Acanthaster</taxon>
    </lineage>
</organism>
<dbReference type="GO" id="GO:0009653">
    <property type="term" value="P:anatomical structure morphogenesis"/>
    <property type="evidence" value="ECO:0007669"/>
    <property type="project" value="TreeGrafter"/>
</dbReference>
<keyword evidence="6" id="KW-1185">Reference proteome</keyword>
<evidence type="ECO:0000256" key="3">
    <source>
        <dbReference type="PROSITE-ProRule" id="PRU00089"/>
    </source>
</evidence>
<feature type="region of interest" description="Disordered" evidence="4">
    <location>
        <begin position="1"/>
        <end position="29"/>
    </location>
</feature>
<dbReference type="GO" id="GO:0000981">
    <property type="term" value="F:DNA-binding transcription factor activity, RNA polymerase II-specific"/>
    <property type="evidence" value="ECO:0007669"/>
    <property type="project" value="TreeGrafter"/>
</dbReference>
<dbReference type="GeneID" id="110989787"/>
<evidence type="ECO:0000313" key="6">
    <source>
        <dbReference type="Proteomes" id="UP000694845"/>
    </source>
</evidence>
<dbReference type="AlphaFoldDB" id="A0A8B7ZX27"/>
<dbReference type="InterPro" id="IPR001766">
    <property type="entry name" value="Fork_head_dom"/>
</dbReference>
<comment type="subcellular location">
    <subcellularLocation>
        <location evidence="3">Nucleus</location>
    </subcellularLocation>
</comment>
<dbReference type="PROSITE" id="PS00658">
    <property type="entry name" value="FORK_HEAD_2"/>
    <property type="match status" value="1"/>
</dbReference>
<dbReference type="InterPro" id="IPR036388">
    <property type="entry name" value="WH-like_DNA-bd_sf"/>
</dbReference>
<dbReference type="PANTHER" id="PTHR11829">
    <property type="entry name" value="FORKHEAD BOX PROTEIN"/>
    <property type="match status" value="1"/>
</dbReference>
<dbReference type="KEGG" id="aplc:110989787"/>
<feature type="compositionally biased region" description="Polar residues" evidence="4">
    <location>
        <begin position="160"/>
        <end position="169"/>
    </location>
</feature>
<gene>
    <name evidence="7" type="primary">LOC110989787</name>
</gene>
<evidence type="ECO:0000256" key="2">
    <source>
        <dbReference type="ARBA" id="ARBA00023242"/>
    </source>
</evidence>
<dbReference type="SMART" id="SM00339">
    <property type="entry name" value="FH"/>
    <property type="match status" value="1"/>
</dbReference>
<proteinExistence type="predicted"/>
<feature type="compositionally biased region" description="Low complexity" evidence="4">
    <location>
        <begin position="143"/>
        <end position="159"/>
    </location>
</feature>
<dbReference type="Proteomes" id="UP000694845">
    <property type="component" value="Unplaced"/>
</dbReference>
<evidence type="ECO:0000313" key="7">
    <source>
        <dbReference type="RefSeq" id="XP_022110103.1"/>
    </source>
</evidence>
<sequence>MAPSSPANDCDVTPPSGTGKGKSRRPNYRRRIKSPYSFAELIAMAIKESETGKMTLKEIQRHMSASYECFRGSYDGWKNSVRHNLSTSSCFVKVLKNKTKPNGKDNFWALNPDCAHCSTYKARYPVQKYGAPRDSDAEPQTIPPSVSAPGVVSSAVHSGNSTDTATCPTTGPDPLSNVTGDVAAGSHTGAAVSKRRPCSPLPTNLKLSTADPSDCTASTASHPSDEWNISVSDLYIPDGDIDLSLYNDDAWMRGGSETRQIPQPPAGNFHPEHRRAPPTCAGNVIDAPYHALPLESAYSQSAPPAQPAKFRIKSEYLTTSRYHPYDARQNIASLQSQYYSDYFINYSCRHAVSRRGFHGYPRLASADESRTVPGSLHGDSVLGSAIRSSLGLDLDEMALCAIEHSVRVLDVTRPGDLLSA</sequence>
<evidence type="ECO:0000256" key="4">
    <source>
        <dbReference type="SAM" id="MobiDB-lite"/>
    </source>
</evidence>
<dbReference type="GO" id="GO:0005634">
    <property type="term" value="C:nucleus"/>
    <property type="evidence" value="ECO:0007669"/>
    <property type="project" value="UniProtKB-SubCell"/>
</dbReference>
<dbReference type="RefSeq" id="XP_022110103.1">
    <property type="nucleotide sequence ID" value="XM_022254411.1"/>
</dbReference>
<dbReference type="Pfam" id="PF00250">
    <property type="entry name" value="Forkhead"/>
    <property type="match status" value="1"/>
</dbReference>
<dbReference type="SUPFAM" id="SSF46785">
    <property type="entry name" value="Winged helix' DNA-binding domain"/>
    <property type="match status" value="1"/>
</dbReference>
<dbReference type="OrthoDB" id="5954824at2759"/>
<dbReference type="Gene3D" id="1.10.10.10">
    <property type="entry name" value="Winged helix-like DNA-binding domain superfamily/Winged helix DNA-binding domain"/>
    <property type="match status" value="1"/>
</dbReference>
<dbReference type="OMA" id="WALNPDC"/>
<protein>
    <submittedName>
        <fullName evidence="7">Forkhead box protein H1-like</fullName>
    </submittedName>
</protein>
<reference evidence="7" key="1">
    <citation type="submission" date="2025-08" db="UniProtKB">
        <authorList>
            <consortium name="RefSeq"/>
        </authorList>
    </citation>
    <scope>IDENTIFICATION</scope>
</reference>
<dbReference type="PRINTS" id="PR00053">
    <property type="entry name" value="FORKHEAD"/>
</dbReference>
<feature type="region of interest" description="Disordered" evidence="4">
    <location>
        <begin position="131"/>
        <end position="173"/>
    </location>
</feature>
<feature type="domain" description="Fork-head" evidence="5">
    <location>
        <begin position="33"/>
        <end position="114"/>
    </location>
</feature>
<dbReference type="InterPro" id="IPR030456">
    <property type="entry name" value="TF_fork_head_CS_2"/>
</dbReference>
<dbReference type="InterPro" id="IPR036390">
    <property type="entry name" value="WH_DNA-bd_sf"/>
</dbReference>
<dbReference type="PROSITE" id="PS50039">
    <property type="entry name" value="FORK_HEAD_3"/>
    <property type="match status" value="1"/>
</dbReference>
<keyword evidence="1 3" id="KW-0238">DNA-binding</keyword>
<feature type="DNA-binding region" description="Fork-head" evidence="3">
    <location>
        <begin position="33"/>
        <end position="114"/>
    </location>
</feature>
<name>A0A8B7ZX27_ACAPL</name>
<dbReference type="PANTHER" id="PTHR11829:SF206">
    <property type="entry name" value="FORKHEAD BOX PROTEIN Q1"/>
    <property type="match status" value="1"/>
</dbReference>
<keyword evidence="2 3" id="KW-0539">Nucleus</keyword>
<feature type="compositionally biased region" description="Polar residues" evidence="4">
    <location>
        <begin position="201"/>
        <end position="223"/>
    </location>
</feature>
<accession>A0A8B7ZX27</accession>
<dbReference type="GO" id="GO:0030154">
    <property type="term" value="P:cell differentiation"/>
    <property type="evidence" value="ECO:0007669"/>
    <property type="project" value="TreeGrafter"/>
</dbReference>
<evidence type="ECO:0000259" key="5">
    <source>
        <dbReference type="PROSITE" id="PS50039"/>
    </source>
</evidence>